<keyword evidence="3" id="KW-1185">Reference proteome</keyword>
<evidence type="ECO:0000313" key="2">
    <source>
        <dbReference type="EMBL" id="AMK75795.1"/>
    </source>
</evidence>
<gene>
    <name evidence="2" type="ORF">JT25_004720</name>
</gene>
<dbReference type="RefSeq" id="WP_036273656.1">
    <property type="nucleotide sequence ID" value="NZ_CP014476.1"/>
</dbReference>
<accession>A0A126T131</accession>
<sequence length="90" mass="9787">MQKFMFGLLITIASATANALPPPEARSLPLEEISLEHINIQGQIQTWRLHKVCIDGQAYLLITGTTGPGGISAAYKDGKPEQCQIRPAEK</sequence>
<dbReference type="Proteomes" id="UP000030512">
    <property type="component" value="Chromosome"/>
</dbReference>
<keyword evidence="1" id="KW-0732">Signal</keyword>
<dbReference type="KEGG" id="mdn:JT25_004720"/>
<evidence type="ECO:0000256" key="1">
    <source>
        <dbReference type="SAM" id="SignalP"/>
    </source>
</evidence>
<proteinExistence type="predicted"/>
<name>A0A126T131_9GAMM</name>
<feature type="signal peptide" evidence="1">
    <location>
        <begin position="1"/>
        <end position="19"/>
    </location>
</feature>
<dbReference type="EMBL" id="CP014476">
    <property type="protein sequence ID" value="AMK75795.1"/>
    <property type="molecule type" value="Genomic_DNA"/>
</dbReference>
<protein>
    <submittedName>
        <fullName evidence="2">Uncharacterized protein</fullName>
    </submittedName>
</protein>
<dbReference type="AlphaFoldDB" id="A0A126T131"/>
<organism evidence="2 3">
    <name type="scientific">Methylomonas denitrificans</name>
    <dbReference type="NCBI Taxonomy" id="1538553"/>
    <lineage>
        <taxon>Bacteria</taxon>
        <taxon>Pseudomonadati</taxon>
        <taxon>Pseudomonadota</taxon>
        <taxon>Gammaproteobacteria</taxon>
        <taxon>Methylococcales</taxon>
        <taxon>Methylococcaceae</taxon>
        <taxon>Methylomonas</taxon>
    </lineage>
</organism>
<evidence type="ECO:0000313" key="3">
    <source>
        <dbReference type="Proteomes" id="UP000030512"/>
    </source>
</evidence>
<feature type="chain" id="PRO_5007797751" evidence="1">
    <location>
        <begin position="20"/>
        <end position="90"/>
    </location>
</feature>
<reference evidence="2 3" key="1">
    <citation type="journal article" date="2015" name="Environ. Microbiol.">
        <title>Methane oxidation coupled to nitrate reduction under hypoxia by the Gammaproteobacterium Methylomonas denitrificans, sp. nov. type strain FJG1.</title>
        <authorList>
            <person name="Kits K.D."/>
            <person name="Klotz M.G."/>
            <person name="Stein L.Y."/>
        </authorList>
    </citation>
    <scope>NUCLEOTIDE SEQUENCE [LARGE SCALE GENOMIC DNA]</scope>
    <source>
        <strain evidence="2 3">FJG1</strain>
    </source>
</reference>
<dbReference type="OrthoDB" id="5573821at2"/>